<proteinExistence type="predicted"/>
<gene>
    <name evidence="1" type="ORF">IW15_12110</name>
</gene>
<evidence type="ECO:0000313" key="2">
    <source>
        <dbReference type="Proteomes" id="UP000028705"/>
    </source>
</evidence>
<organism evidence="1 2">
    <name type="scientific">Chryseobacterium soli</name>
    <dbReference type="NCBI Taxonomy" id="445961"/>
    <lineage>
        <taxon>Bacteria</taxon>
        <taxon>Pseudomonadati</taxon>
        <taxon>Bacteroidota</taxon>
        <taxon>Flavobacteriia</taxon>
        <taxon>Flavobacteriales</taxon>
        <taxon>Weeksellaceae</taxon>
        <taxon>Chryseobacterium group</taxon>
        <taxon>Chryseobacterium</taxon>
    </lineage>
</organism>
<comment type="caution">
    <text evidence="1">The sequence shown here is derived from an EMBL/GenBank/DDBJ whole genome shotgun (WGS) entry which is preliminary data.</text>
</comment>
<name>A0A086A6I2_9FLAO</name>
<dbReference type="eggNOG" id="ENOG502ZZSP">
    <property type="taxonomic scope" value="Bacteria"/>
</dbReference>
<dbReference type="EMBL" id="JPRH01000004">
    <property type="protein sequence ID" value="KFF12296.1"/>
    <property type="molecule type" value="Genomic_DNA"/>
</dbReference>
<dbReference type="AlphaFoldDB" id="A0A086A6I2"/>
<sequence length="209" mass="24679">MELDFRKLYTPNLFDFSKEQEKLIFEVYDKLFQTYSISVVEIENSPYSKIKAENENQLLTPKICYYITHKDKTNSFYLYITNKIWITAKGGLSSNKYDTLQIWGIKELDEDLEYISIKRKKTMDCIAGIFNKFSIDFTEDKDFNKKFYVLGTNENKTRNCLTSHRRQAIQSFPDENFQFEIKNEILIFGIPKELSVNNALAVADFLEKI</sequence>
<dbReference type="RefSeq" id="WP_034711440.1">
    <property type="nucleotide sequence ID" value="NZ_JAODPJ010000001.1"/>
</dbReference>
<dbReference type="OrthoDB" id="1241894at2"/>
<protein>
    <submittedName>
        <fullName evidence="1">Uncharacterized protein</fullName>
    </submittedName>
</protein>
<evidence type="ECO:0000313" key="1">
    <source>
        <dbReference type="EMBL" id="KFF12296.1"/>
    </source>
</evidence>
<dbReference type="Proteomes" id="UP000028705">
    <property type="component" value="Unassembled WGS sequence"/>
</dbReference>
<accession>A0A086A6I2</accession>
<reference evidence="1 2" key="1">
    <citation type="submission" date="2014-07" db="EMBL/GenBank/DDBJ databases">
        <title>Genome of Chryseobacterium soli DSM 19298.</title>
        <authorList>
            <person name="Stropko S.J."/>
            <person name="Pipes S.E."/>
            <person name="Newman J."/>
        </authorList>
    </citation>
    <scope>NUCLEOTIDE SEQUENCE [LARGE SCALE GENOMIC DNA]</scope>
    <source>
        <strain evidence="1 2">DSM 19298</strain>
    </source>
</reference>
<dbReference type="STRING" id="445961.IW15_12110"/>
<keyword evidence="2" id="KW-1185">Reference proteome</keyword>